<name>A0A6C0LGF1_9ZZZZ</name>
<reference evidence="1" key="1">
    <citation type="journal article" date="2020" name="Nature">
        <title>Giant virus diversity and host interactions through global metagenomics.</title>
        <authorList>
            <person name="Schulz F."/>
            <person name="Roux S."/>
            <person name="Paez-Espino D."/>
            <person name="Jungbluth S."/>
            <person name="Walsh D.A."/>
            <person name="Denef V.J."/>
            <person name="McMahon K.D."/>
            <person name="Konstantinidis K.T."/>
            <person name="Eloe-Fadrosh E.A."/>
            <person name="Kyrpides N.C."/>
            <person name="Woyke T."/>
        </authorList>
    </citation>
    <scope>NUCLEOTIDE SEQUENCE</scope>
    <source>
        <strain evidence="1">GVMAG-M-3300027804-47</strain>
    </source>
</reference>
<protein>
    <submittedName>
        <fullName evidence="1">Uncharacterized protein</fullName>
    </submittedName>
</protein>
<evidence type="ECO:0000313" key="1">
    <source>
        <dbReference type="EMBL" id="QHU29075.1"/>
    </source>
</evidence>
<dbReference type="AlphaFoldDB" id="A0A6C0LGF1"/>
<sequence length="72" mass="8619">MDILKDIEKNILNINMYDKSVEPAKLNKIKAQISEYIKYKDDENNIISQKIMKYEEDYRNRESGIITNTNYL</sequence>
<proteinExistence type="predicted"/>
<organism evidence="1">
    <name type="scientific">viral metagenome</name>
    <dbReference type="NCBI Taxonomy" id="1070528"/>
    <lineage>
        <taxon>unclassified sequences</taxon>
        <taxon>metagenomes</taxon>
        <taxon>organismal metagenomes</taxon>
    </lineage>
</organism>
<dbReference type="EMBL" id="MN740480">
    <property type="protein sequence ID" value="QHU29075.1"/>
    <property type="molecule type" value="Genomic_DNA"/>
</dbReference>
<accession>A0A6C0LGF1</accession>